<dbReference type="Pfam" id="PF08321">
    <property type="entry name" value="PPP5"/>
    <property type="match status" value="1"/>
</dbReference>
<dbReference type="SMART" id="SM00028">
    <property type="entry name" value="TPR"/>
    <property type="match status" value="2"/>
</dbReference>
<keyword evidence="13" id="KW-1185">Reference proteome</keyword>
<dbReference type="PIRSF" id="PIRSF033096">
    <property type="entry name" value="PPPtase_5"/>
    <property type="match status" value="1"/>
</dbReference>
<evidence type="ECO:0000313" key="13">
    <source>
        <dbReference type="Proteomes" id="UP000193411"/>
    </source>
</evidence>
<evidence type="ECO:0000256" key="8">
    <source>
        <dbReference type="ARBA" id="ARBA00023211"/>
    </source>
</evidence>
<dbReference type="OrthoDB" id="445564at2759"/>
<evidence type="ECO:0000256" key="4">
    <source>
        <dbReference type="ARBA" id="ARBA00022723"/>
    </source>
</evidence>
<dbReference type="InterPro" id="IPR051134">
    <property type="entry name" value="PPP_phosphatase"/>
</dbReference>
<dbReference type="Proteomes" id="UP000193411">
    <property type="component" value="Unassembled WGS sequence"/>
</dbReference>
<gene>
    <name evidence="12" type="ORF">BCR44DRAFT_1437350</name>
</gene>
<dbReference type="SUPFAM" id="SSF56300">
    <property type="entry name" value="Metallo-dependent phosphatases"/>
    <property type="match status" value="1"/>
</dbReference>
<dbReference type="Gene3D" id="1.25.40.10">
    <property type="entry name" value="Tetratricopeptide repeat domain"/>
    <property type="match status" value="1"/>
</dbReference>
<dbReference type="AlphaFoldDB" id="A0A1Y2HLH3"/>
<evidence type="ECO:0000256" key="7">
    <source>
        <dbReference type="ARBA" id="ARBA00022803"/>
    </source>
</evidence>
<dbReference type="EC" id="3.1.3.16" evidence="3"/>
<accession>A0A1Y2HLH3</accession>
<feature type="domain" description="Serine/threonine specific protein phosphatases" evidence="11">
    <location>
        <begin position="145"/>
        <end position="423"/>
    </location>
</feature>
<name>A0A1Y2HLH3_9FUNG</name>
<feature type="repeat" description="TPR" evidence="10">
    <location>
        <begin position="19"/>
        <end position="52"/>
    </location>
</feature>
<dbReference type="GO" id="GO:0046872">
    <property type="term" value="F:metal ion binding"/>
    <property type="evidence" value="ECO:0007669"/>
    <property type="project" value="UniProtKB-KW"/>
</dbReference>
<evidence type="ECO:0000256" key="5">
    <source>
        <dbReference type="ARBA" id="ARBA00022737"/>
    </source>
</evidence>
<dbReference type="Gene3D" id="3.60.21.10">
    <property type="match status" value="1"/>
</dbReference>
<dbReference type="InterPro" id="IPR013235">
    <property type="entry name" value="PPP_dom"/>
</dbReference>
<dbReference type="InterPro" id="IPR019734">
    <property type="entry name" value="TPR_rpt"/>
</dbReference>
<dbReference type="CDD" id="cd07417">
    <property type="entry name" value="MPP_PP5_C"/>
    <property type="match status" value="1"/>
</dbReference>
<organism evidence="12 13">
    <name type="scientific">Catenaria anguillulae PL171</name>
    <dbReference type="NCBI Taxonomy" id="765915"/>
    <lineage>
        <taxon>Eukaryota</taxon>
        <taxon>Fungi</taxon>
        <taxon>Fungi incertae sedis</taxon>
        <taxon>Blastocladiomycota</taxon>
        <taxon>Blastocladiomycetes</taxon>
        <taxon>Blastocladiales</taxon>
        <taxon>Catenariaceae</taxon>
        <taxon>Catenaria</taxon>
    </lineage>
</organism>
<dbReference type="SMART" id="SM00156">
    <property type="entry name" value="PP2Ac"/>
    <property type="match status" value="1"/>
</dbReference>
<dbReference type="PROSITE" id="PS50005">
    <property type="entry name" value="TPR"/>
    <property type="match status" value="1"/>
</dbReference>
<evidence type="ECO:0000259" key="11">
    <source>
        <dbReference type="SMART" id="SM00156"/>
    </source>
</evidence>
<dbReference type="PANTHER" id="PTHR45668:SF5">
    <property type="entry name" value="SERINE_THREONINE-PROTEIN PHOSPHATASE 5"/>
    <property type="match status" value="1"/>
</dbReference>
<evidence type="ECO:0000256" key="9">
    <source>
        <dbReference type="PIRSR" id="PIRSR033096-1"/>
    </source>
</evidence>
<protein>
    <recommendedName>
        <fullName evidence="3">protein-serine/threonine phosphatase</fullName>
        <ecNumber evidence="3">3.1.3.16</ecNumber>
    </recommendedName>
</protein>
<evidence type="ECO:0000313" key="12">
    <source>
        <dbReference type="EMBL" id="ORZ33942.1"/>
    </source>
</evidence>
<dbReference type="InterPro" id="IPR006186">
    <property type="entry name" value="Ser/Thr-sp_prot-phosphatase"/>
</dbReference>
<dbReference type="InterPro" id="IPR029052">
    <property type="entry name" value="Metallo-depent_PP-like"/>
</dbReference>
<dbReference type="InterPro" id="IPR011990">
    <property type="entry name" value="TPR-like_helical_dom_sf"/>
</dbReference>
<dbReference type="PRINTS" id="PR00114">
    <property type="entry name" value="STPHPHTASE"/>
</dbReference>
<sequence length="440" mass="49168">MTDQSIATQDLSPEVIARAEALKVEANKLFKDHHFQAAISAYDQAIELNPNVAAYYSNRALAHIRMESFGYAVSDADKALEVDPTFFEKAIASDEDVRSAVDALGDIDSIVVEESYAGPRLEADGTVTPEFVLALMDHFKDQKMLHKKFAYQILVQAKRRFEAMKSLIHIAVPSSGRLTICGDTHGQFYDLLHIFELNGVPSPTNTYLFNGDMVDRGSFSVEIIFTLLAWSLAYPDPDCVVYMARGNHEALDMNRMYGFEGEVKHKFNPATFNVFTEVFNAMPLVHIVSEKLFVVHGGLPSTDGVTLEQIEKINRFRQPTGNDIMNDLLWADPQEHPGRGPSKRGTGFQFGPDVTRRFLELNNLDMVIRSHEVKENGYEITHDGKCVTIFSAPNYCDAVGNLGAYIHVSPSLELKYEQFEAVPHPDVSPMKYSPMRGFGG</sequence>
<keyword evidence="7 10" id="KW-0802">TPR repeat</keyword>
<dbReference type="PANTHER" id="PTHR45668">
    <property type="entry name" value="SERINE/THREONINE-PROTEIN PHOSPHATASE 5-RELATED"/>
    <property type="match status" value="1"/>
</dbReference>
<dbReference type="SUPFAM" id="SSF48452">
    <property type="entry name" value="TPR-like"/>
    <property type="match status" value="1"/>
</dbReference>
<keyword evidence="6" id="KW-0378">Hydrolase</keyword>
<dbReference type="InterPro" id="IPR004843">
    <property type="entry name" value="Calcineurin-like_PHP"/>
</dbReference>
<feature type="active site" description="Proton donor/acceptor" evidence="9">
    <location>
        <position position="248"/>
    </location>
</feature>
<proteinExistence type="inferred from homology"/>
<evidence type="ECO:0000256" key="10">
    <source>
        <dbReference type="PROSITE-ProRule" id="PRU00339"/>
    </source>
</evidence>
<evidence type="ECO:0000256" key="3">
    <source>
        <dbReference type="ARBA" id="ARBA00013081"/>
    </source>
</evidence>
<dbReference type="Pfam" id="PF00149">
    <property type="entry name" value="Metallophos"/>
    <property type="match status" value="1"/>
</dbReference>
<comment type="similarity">
    <text evidence="2">Belongs to the PPP phosphatase family. PP-5 (PP-T) subfamily.</text>
</comment>
<comment type="caution">
    <text evidence="12">The sequence shown here is derived from an EMBL/GenBank/DDBJ whole genome shotgun (WGS) entry which is preliminary data.</text>
</comment>
<dbReference type="STRING" id="765915.A0A1Y2HLH3"/>
<keyword evidence="4" id="KW-0479">Metal-binding</keyword>
<evidence type="ECO:0000256" key="6">
    <source>
        <dbReference type="ARBA" id="ARBA00022801"/>
    </source>
</evidence>
<dbReference type="EMBL" id="MCFL01000032">
    <property type="protein sequence ID" value="ORZ33942.1"/>
    <property type="molecule type" value="Genomic_DNA"/>
</dbReference>
<dbReference type="GO" id="GO:0004722">
    <property type="term" value="F:protein serine/threonine phosphatase activity"/>
    <property type="evidence" value="ECO:0007669"/>
    <property type="project" value="UniProtKB-EC"/>
</dbReference>
<keyword evidence="5" id="KW-0677">Repeat</keyword>
<comment type="cofactor">
    <cofactor evidence="1">
        <name>Mn(2+)</name>
        <dbReference type="ChEBI" id="CHEBI:29035"/>
    </cofactor>
</comment>
<keyword evidence="8" id="KW-0464">Manganese</keyword>
<reference evidence="12 13" key="1">
    <citation type="submission" date="2016-07" db="EMBL/GenBank/DDBJ databases">
        <title>Pervasive Adenine N6-methylation of Active Genes in Fungi.</title>
        <authorList>
            <consortium name="DOE Joint Genome Institute"/>
            <person name="Mondo S.J."/>
            <person name="Dannebaum R.O."/>
            <person name="Kuo R.C."/>
            <person name="Labutti K."/>
            <person name="Haridas S."/>
            <person name="Kuo A."/>
            <person name="Salamov A."/>
            <person name="Ahrendt S.R."/>
            <person name="Lipzen A."/>
            <person name="Sullivan W."/>
            <person name="Andreopoulos W.B."/>
            <person name="Clum A."/>
            <person name="Lindquist E."/>
            <person name="Daum C."/>
            <person name="Ramamoorthy G.K."/>
            <person name="Gryganskyi A."/>
            <person name="Culley D."/>
            <person name="Magnuson J.K."/>
            <person name="James T.Y."/>
            <person name="O'Malley M.A."/>
            <person name="Stajich J.E."/>
            <person name="Spatafora J.W."/>
            <person name="Visel A."/>
            <person name="Grigoriev I.V."/>
        </authorList>
    </citation>
    <scope>NUCLEOTIDE SEQUENCE [LARGE SCALE GENOMIC DNA]</scope>
    <source>
        <strain evidence="12 13">PL171</strain>
    </source>
</reference>
<dbReference type="InterPro" id="IPR041753">
    <property type="entry name" value="PP5_C"/>
</dbReference>
<evidence type="ECO:0000256" key="2">
    <source>
        <dbReference type="ARBA" id="ARBA00008786"/>
    </source>
</evidence>
<evidence type="ECO:0000256" key="1">
    <source>
        <dbReference type="ARBA" id="ARBA00001936"/>
    </source>
</evidence>